<evidence type="ECO:0000259" key="1">
    <source>
        <dbReference type="Pfam" id="PF18998"/>
    </source>
</evidence>
<dbReference type="Pfam" id="PF18998">
    <property type="entry name" value="Flg_new_2"/>
    <property type="match status" value="2"/>
</dbReference>
<keyword evidence="3" id="KW-1185">Reference proteome</keyword>
<dbReference type="Pfam" id="PF13540">
    <property type="entry name" value="RCC1_2"/>
    <property type="match status" value="5"/>
</dbReference>
<feature type="domain" description="Bacterial repeat" evidence="1">
    <location>
        <begin position="483"/>
        <end position="549"/>
    </location>
</feature>
<sequence length="1394" mass="141269">MVHTTSFLQGQINAVYLIHVENAGTAPTAGTITVVDSMPSGITILSMSGPGWTCAANTCTRSDSFPAGQMLPTISVFASVANNAPPSVSNIVTVFGGGDTNIANNIANDVATIAANGWVLGWGYEVSPGNHIPAGLNDAVAVFPGPNHAIALRKNGTVVVWNYASVDTPAAVRALSGVVAVAAGNLTGYALRSDGTVYAWDLYTGTPVSNTVSNVVALAAADQICHALNADGTFSTIGPLFWASDWYPPAGTANVVQISARQRSFVGLTWDGKVVSWGASAPPTPAGLGPLARVEALGGYTAAGIRQDGTVVAWDNGSGEPGATVPSGLNNVVSLAGEAYAMALKADGTIQAWGVSGENQVEFAARVSQARALVGNGSYAMAILSAPPVNVTVQARAAGVDLASPLYGQPQLIFDGIQFGTSRTFQVAPGSSHDIAFLPPDPASSITTRFYFKNWSDGGAIARTVSAAADTTFTVNLGTQFRLDTSASAGGAISPATSFHEAGSSVLIKATPQAGYVFSYFSWPNTIETNNPTRMTMTAPISMTANFEKPAGPVARLSLEQVHKPVQGQQNAVYVARVSNVGVADLSGFNLYFQGITVVGTIGTGWTCSGKACSRTDSLPAGQSFPAILVVAAIDKTATGKFTATVNGFDEANLRAITASASSSISGAGNAVVGWGDNSSGQAGPPSGVSNLVDVSAGFKHSLALKGDGTVAAWGDNSKLQTSVPPGVSSIIAIAAGGNHNLALNGGGGVITWGDNTSGQTSVPAGLSNVIAIAAGANHSLALTSQGTVIAWGANGSGQASVPSSVIDAVSIAAGGDHSLAVLRNGTVVAWGSNAAGESTVPAGLNSVKSVSAGAEFSLALKDDGTLAAWGTSPASIQTGIPADLAAVRVLAAGASHVLAQQWDETLRAWGDNAHGQTVLPAGLTLVDAIAAGSAHSLAIASAPPLVDITFATQPQGAVYVVDGVSYSSPQKFQWPAGSSHSVAASSPQSAAPGTQYVLQSWSDGFAGTSRTLVVGAPQDFGLYFKTRYLLTTSATAGGSIIPSTGYLDASSPMAVIAVPDPGFVFSGFSLDLTGSANPQSLTMSKPATVTARFTAVSPQPPSVDLSPTTGSGASASLTATYLAPLGYQNLSWVQLLLAAAPDGGGQPYCFIHFDVQGDAFWVYGDGGFFVGPVARAATSAQLQNSLCALNTKTSTVTGNGVALTLKADVVFKSAAARNIYLRAYTQGDLDTGWVLKGTWTSAAIPLGSKSVLPASGSAAQPSFAASFTDPAGFEGTTAGWSQFRVAAATDGGGQPFCFVHYDRAGNGLWMYSSDVGFFLGPVSPGAASTLLDSSACAVKTSSTATAQQSGALQVIISLTLKAPMAGPKNLYQRSLDPLGRDSGWIKTGTWTIP</sequence>
<dbReference type="PROSITE" id="PS50012">
    <property type="entry name" value="RCC1_3"/>
    <property type="match status" value="5"/>
</dbReference>
<organism evidence="2 3">
    <name type="scientific">Paludibaculum fermentans</name>
    <dbReference type="NCBI Taxonomy" id="1473598"/>
    <lineage>
        <taxon>Bacteria</taxon>
        <taxon>Pseudomonadati</taxon>
        <taxon>Acidobacteriota</taxon>
        <taxon>Terriglobia</taxon>
        <taxon>Bryobacterales</taxon>
        <taxon>Bryobacteraceae</taxon>
        <taxon>Paludibaculum</taxon>
    </lineage>
</organism>
<dbReference type="Gene3D" id="2.130.10.30">
    <property type="entry name" value="Regulator of chromosome condensation 1/beta-lactamase-inhibitor protein II"/>
    <property type="match status" value="4"/>
</dbReference>
<dbReference type="SUPFAM" id="SSF50985">
    <property type="entry name" value="RCC1/BLIP-II"/>
    <property type="match status" value="2"/>
</dbReference>
<dbReference type="Proteomes" id="UP000593892">
    <property type="component" value="Chromosome"/>
</dbReference>
<accession>A0A7S7NUC2</accession>
<protein>
    <recommendedName>
        <fullName evidence="1">Bacterial repeat domain-containing protein</fullName>
    </recommendedName>
</protein>
<dbReference type="KEGG" id="pfer:IRI77_07995"/>
<evidence type="ECO:0000313" key="2">
    <source>
        <dbReference type="EMBL" id="QOY89884.1"/>
    </source>
</evidence>
<dbReference type="InterPro" id="IPR009091">
    <property type="entry name" value="RCC1/BLIP-II"/>
</dbReference>
<dbReference type="GO" id="GO:0005737">
    <property type="term" value="C:cytoplasm"/>
    <property type="evidence" value="ECO:0007669"/>
    <property type="project" value="TreeGrafter"/>
</dbReference>
<dbReference type="InterPro" id="IPR051553">
    <property type="entry name" value="Ran_GTPase-activating"/>
</dbReference>
<name>A0A7S7NUC2_PALFE</name>
<dbReference type="PROSITE" id="PS00626">
    <property type="entry name" value="RCC1_2"/>
    <property type="match status" value="3"/>
</dbReference>
<dbReference type="InterPro" id="IPR000408">
    <property type="entry name" value="Reg_chr_condens"/>
</dbReference>
<proteinExistence type="predicted"/>
<dbReference type="PANTHER" id="PTHR45982">
    <property type="entry name" value="REGULATOR OF CHROMOSOME CONDENSATION"/>
    <property type="match status" value="1"/>
</dbReference>
<dbReference type="InterPro" id="IPR044060">
    <property type="entry name" value="Bacterial_rp_domain"/>
</dbReference>
<reference evidence="2 3" key="1">
    <citation type="submission" date="2020-10" db="EMBL/GenBank/DDBJ databases">
        <title>Complete genome sequence of Paludibaculum fermentans P105T, a facultatively anaerobic acidobacterium capable of dissimilatory Fe(III) reduction.</title>
        <authorList>
            <person name="Dedysh S.N."/>
            <person name="Beletsky A.V."/>
            <person name="Kulichevskaya I.S."/>
            <person name="Mardanov A.V."/>
            <person name="Ravin N.V."/>
        </authorList>
    </citation>
    <scope>NUCLEOTIDE SEQUENCE [LARGE SCALE GENOMIC DNA]</scope>
    <source>
        <strain evidence="2 3">P105</strain>
    </source>
</reference>
<dbReference type="EMBL" id="CP063849">
    <property type="protein sequence ID" value="QOY89884.1"/>
    <property type="molecule type" value="Genomic_DNA"/>
</dbReference>
<feature type="domain" description="Bacterial repeat" evidence="1">
    <location>
        <begin position="1029"/>
        <end position="1097"/>
    </location>
</feature>
<evidence type="ECO:0000313" key="3">
    <source>
        <dbReference type="Proteomes" id="UP000593892"/>
    </source>
</evidence>
<gene>
    <name evidence="2" type="ORF">IRI77_07995</name>
</gene>
<dbReference type="GO" id="GO:0005085">
    <property type="term" value="F:guanyl-nucleotide exchange factor activity"/>
    <property type="evidence" value="ECO:0007669"/>
    <property type="project" value="TreeGrafter"/>
</dbReference>
<dbReference type="PANTHER" id="PTHR45982:SF1">
    <property type="entry name" value="REGULATOR OF CHROMOSOME CONDENSATION"/>
    <property type="match status" value="1"/>
</dbReference>